<proteinExistence type="predicted"/>
<dbReference type="RefSeq" id="WP_094436288.1">
    <property type="nucleotide sequence ID" value="NZ_AP024172.1"/>
</dbReference>
<accession>A0A3R7EGT5</accession>
<protein>
    <submittedName>
        <fullName evidence="2">Thioredoxin</fullName>
    </submittedName>
</protein>
<evidence type="ECO:0000313" key="3">
    <source>
        <dbReference type="Proteomes" id="UP000216225"/>
    </source>
</evidence>
<dbReference type="InterPro" id="IPR013766">
    <property type="entry name" value="Thioredoxin_domain"/>
</dbReference>
<gene>
    <name evidence="2" type="ORF">CE154_006760</name>
</gene>
<dbReference type="InterPro" id="IPR036249">
    <property type="entry name" value="Thioredoxin-like_sf"/>
</dbReference>
<comment type="caution">
    <text evidence="2">The sequence shown here is derived from an EMBL/GenBank/DDBJ whole genome shotgun (WGS) entry which is preliminary data.</text>
</comment>
<dbReference type="CDD" id="cd02947">
    <property type="entry name" value="TRX_family"/>
    <property type="match status" value="1"/>
</dbReference>
<dbReference type="AlphaFoldDB" id="A0A3R7EGT5"/>
<dbReference type="Gene3D" id="3.40.30.10">
    <property type="entry name" value="Glutaredoxin"/>
    <property type="match status" value="1"/>
</dbReference>
<feature type="domain" description="Thioredoxin" evidence="1">
    <location>
        <begin position="1"/>
        <end position="105"/>
    </location>
</feature>
<dbReference type="PROSITE" id="PS51352">
    <property type="entry name" value="THIOREDOXIN_2"/>
    <property type="match status" value="1"/>
</dbReference>
<evidence type="ECO:0000259" key="1">
    <source>
        <dbReference type="PROSITE" id="PS51352"/>
    </source>
</evidence>
<dbReference type="Proteomes" id="UP000216225">
    <property type="component" value="Unassembled WGS sequence"/>
</dbReference>
<organism evidence="2 3">
    <name type="scientific">Alicycliphilus denitrificans</name>
    <dbReference type="NCBI Taxonomy" id="179636"/>
    <lineage>
        <taxon>Bacteria</taxon>
        <taxon>Pseudomonadati</taxon>
        <taxon>Pseudomonadota</taxon>
        <taxon>Betaproteobacteria</taxon>
        <taxon>Burkholderiales</taxon>
        <taxon>Comamonadaceae</taxon>
        <taxon>Alicycliphilus</taxon>
    </lineage>
</organism>
<dbReference type="EMBL" id="NKDB02000001">
    <property type="protein sequence ID" value="RKJ99429.1"/>
    <property type="molecule type" value="Genomic_DNA"/>
</dbReference>
<reference evidence="2 3" key="1">
    <citation type="submission" date="2018-09" db="EMBL/GenBank/DDBJ databases">
        <title>Genome comparison of Alicycliphilus sp. BQ1, a polyurethanolytic bacterium, with its closest phylogenetic relatives Alicycliphilus denitrificans BC and K601, unable to attack polyurethane.</title>
        <authorList>
            <person name="Loza-Tavera H."/>
            <person name="Lozano L."/>
            <person name="Cevallos M."/>
            <person name="Maya-Lucas O."/>
            <person name="Garcia-Mena J."/>
            <person name="Hernandez J."/>
        </authorList>
    </citation>
    <scope>NUCLEOTIDE SEQUENCE [LARGE SCALE GENOMIC DNA]</scope>
    <source>
        <strain evidence="2 3">BQ1</strain>
    </source>
</reference>
<sequence>MGMGSAAAPSSAHSPSPGPWWVVCLCAQWCGACREYRGVFEELAGDWPQVRFEWVDVEDEEDVVGEVDVETFPTILIADGQVARFLGPVLPQAQVLGRMLQGMQGDPGAPAADAQAQALFRRIAASR</sequence>
<evidence type="ECO:0000313" key="2">
    <source>
        <dbReference type="EMBL" id="RKJ99429.1"/>
    </source>
</evidence>
<dbReference type="SUPFAM" id="SSF52833">
    <property type="entry name" value="Thioredoxin-like"/>
    <property type="match status" value="1"/>
</dbReference>
<name>A0A3R7EGT5_9BURK</name>
<dbReference type="Pfam" id="PF00085">
    <property type="entry name" value="Thioredoxin"/>
    <property type="match status" value="1"/>
</dbReference>